<proteinExistence type="predicted"/>
<accession>A0A0L6UR74</accession>
<dbReference type="OrthoDB" id="2506885at2759"/>
<reference evidence="2 3" key="1">
    <citation type="submission" date="2015-08" db="EMBL/GenBank/DDBJ databases">
        <title>Next Generation Sequencing and Analysis of the Genome of Puccinia sorghi L Schw, the Causal Agent of Maize Common Rust.</title>
        <authorList>
            <person name="Rochi L."/>
            <person name="Burguener G."/>
            <person name="Darino M."/>
            <person name="Turjanski A."/>
            <person name="Kreff E."/>
            <person name="Dieguez M.J."/>
            <person name="Sacco F."/>
        </authorList>
    </citation>
    <scope>NUCLEOTIDE SEQUENCE [LARGE SCALE GENOMIC DNA]</scope>
    <source>
        <strain evidence="2 3">RO10H11247</strain>
    </source>
</reference>
<name>A0A0L6UR74_9BASI</name>
<comment type="caution">
    <text evidence="2">The sequence shown here is derived from an EMBL/GenBank/DDBJ whole genome shotgun (WGS) entry which is preliminary data.</text>
</comment>
<feature type="region of interest" description="Disordered" evidence="1">
    <location>
        <begin position="70"/>
        <end position="94"/>
    </location>
</feature>
<protein>
    <submittedName>
        <fullName evidence="2">Uncharacterized protein</fullName>
    </submittedName>
</protein>
<gene>
    <name evidence="2" type="ORF">VP01_4261g1</name>
</gene>
<dbReference type="Proteomes" id="UP000037035">
    <property type="component" value="Unassembled WGS sequence"/>
</dbReference>
<evidence type="ECO:0000313" key="2">
    <source>
        <dbReference type="EMBL" id="KNZ50742.1"/>
    </source>
</evidence>
<sequence length="94" mass="10473">MNPSKPEFHLDLIDQLLEGSASLFDIKLPKGAQTSWGQPSAASKKNINLKTEPHKPSQFEKILPKFVSSEKNDLNSKKMKPFLKPPNTSETSLP</sequence>
<dbReference type="AlphaFoldDB" id="A0A0L6UR74"/>
<dbReference type="VEuPathDB" id="FungiDB:VP01_4261g1"/>
<evidence type="ECO:0000313" key="3">
    <source>
        <dbReference type="Proteomes" id="UP000037035"/>
    </source>
</evidence>
<dbReference type="EMBL" id="LAVV01009348">
    <property type="protein sequence ID" value="KNZ50742.1"/>
    <property type="molecule type" value="Genomic_DNA"/>
</dbReference>
<organism evidence="2 3">
    <name type="scientific">Puccinia sorghi</name>
    <dbReference type="NCBI Taxonomy" id="27349"/>
    <lineage>
        <taxon>Eukaryota</taxon>
        <taxon>Fungi</taxon>
        <taxon>Dikarya</taxon>
        <taxon>Basidiomycota</taxon>
        <taxon>Pucciniomycotina</taxon>
        <taxon>Pucciniomycetes</taxon>
        <taxon>Pucciniales</taxon>
        <taxon>Pucciniaceae</taxon>
        <taxon>Puccinia</taxon>
    </lineage>
</organism>
<evidence type="ECO:0000256" key="1">
    <source>
        <dbReference type="SAM" id="MobiDB-lite"/>
    </source>
</evidence>
<keyword evidence="3" id="KW-1185">Reference proteome</keyword>